<dbReference type="Proteomes" id="UP000019141">
    <property type="component" value="Unassembled WGS sequence"/>
</dbReference>
<evidence type="ECO:0000259" key="1">
    <source>
        <dbReference type="Pfam" id="PF00561"/>
    </source>
</evidence>
<dbReference type="Gene3D" id="3.40.50.1820">
    <property type="entry name" value="alpha/beta hydrolase"/>
    <property type="match status" value="1"/>
</dbReference>
<dbReference type="InterPro" id="IPR029058">
    <property type="entry name" value="AB_hydrolase_fold"/>
</dbReference>
<comment type="caution">
    <text evidence="2">The sequence shown here is derived from an EMBL/GenBank/DDBJ whole genome shotgun (WGS) entry which is preliminary data.</text>
</comment>
<dbReference type="InterPro" id="IPR000073">
    <property type="entry name" value="AB_hydrolase_1"/>
</dbReference>
<reference evidence="2 3" key="1">
    <citation type="journal article" date="2014" name="Nature">
        <title>An environmental bacterial taxon with a large and distinct metabolic repertoire.</title>
        <authorList>
            <person name="Wilson M.C."/>
            <person name="Mori T."/>
            <person name="Ruckert C."/>
            <person name="Uria A.R."/>
            <person name="Helf M.J."/>
            <person name="Takada K."/>
            <person name="Gernert C."/>
            <person name="Steffens U.A."/>
            <person name="Heycke N."/>
            <person name="Schmitt S."/>
            <person name="Rinke C."/>
            <person name="Helfrich E.J."/>
            <person name="Brachmann A.O."/>
            <person name="Gurgui C."/>
            <person name="Wakimoto T."/>
            <person name="Kracht M."/>
            <person name="Crusemann M."/>
            <person name="Hentschel U."/>
            <person name="Abe I."/>
            <person name="Matsunaga S."/>
            <person name="Kalinowski J."/>
            <person name="Takeyama H."/>
            <person name="Piel J."/>
        </authorList>
    </citation>
    <scope>NUCLEOTIDE SEQUENCE [LARGE SCALE GENOMIC DNA]</scope>
    <source>
        <strain evidence="3">TSY1</strain>
    </source>
</reference>
<dbReference type="Pfam" id="PF00561">
    <property type="entry name" value="Abhydrolase_1"/>
    <property type="match status" value="1"/>
</dbReference>
<dbReference type="PATRIC" id="fig|1429438.4.peg.2131"/>
<feature type="domain" description="AB hydrolase-1" evidence="1">
    <location>
        <begin position="21"/>
        <end position="152"/>
    </location>
</feature>
<dbReference type="InterPro" id="IPR050471">
    <property type="entry name" value="AB_hydrolase"/>
</dbReference>
<dbReference type="SUPFAM" id="SSF53474">
    <property type="entry name" value="alpha/beta-Hydrolases"/>
    <property type="match status" value="1"/>
</dbReference>
<dbReference type="HOGENOM" id="CLU_020336_50_5_7"/>
<evidence type="ECO:0000313" key="3">
    <source>
        <dbReference type="Proteomes" id="UP000019141"/>
    </source>
</evidence>
<evidence type="ECO:0000313" key="2">
    <source>
        <dbReference type="EMBL" id="ETX00648.1"/>
    </source>
</evidence>
<dbReference type="PANTHER" id="PTHR43433">
    <property type="entry name" value="HYDROLASE, ALPHA/BETA FOLD FAMILY PROTEIN"/>
    <property type="match status" value="1"/>
</dbReference>
<sequence>MPFFERDDVKIYYEEHGQGFPVLLIAPGGMRSAVPFWSGTPWNPIEQLSPHYRVIAMDQRNAGQSVGPISDSDSWHTFTGDQLALLDHLGVDKFHVGGMCIGGPYIMGLIKAAPERVTSAIVFQTIGLDGDRQLFYDMFDGWADELKPSRPEVSEATWVSFRNAMYAGDFLFNADRDFVRNCETPMVVLMGNDAYHPEISSRELAELAPNAVFIEKWKEPEHQGAAKQIIEKVLAENTPS</sequence>
<name>W4LRN3_ENTF1</name>
<accession>W4LRN3</accession>
<proteinExistence type="predicted"/>
<organism evidence="2 3">
    <name type="scientific">Entotheonella factor</name>
    <dbReference type="NCBI Taxonomy" id="1429438"/>
    <lineage>
        <taxon>Bacteria</taxon>
        <taxon>Pseudomonadati</taxon>
        <taxon>Nitrospinota/Tectimicrobiota group</taxon>
        <taxon>Candidatus Tectimicrobiota</taxon>
        <taxon>Candidatus Entotheonellia</taxon>
        <taxon>Candidatus Entotheonellales</taxon>
        <taxon>Candidatus Entotheonellaceae</taxon>
        <taxon>Candidatus Entotheonella</taxon>
    </lineage>
</organism>
<protein>
    <recommendedName>
        <fullName evidence="1">AB hydrolase-1 domain-containing protein</fullName>
    </recommendedName>
</protein>
<dbReference type="EMBL" id="AZHW01000318">
    <property type="protein sequence ID" value="ETX00648.1"/>
    <property type="molecule type" value="Genomic_DNA"/>
</dbReference>
<dbReference type="PANTHER" id="PTHR43433:SF10">
    <property type="entry name" value="AB HYDROLASE-1 DOMAIN-CONTAINING PROTEIN"/>
    <property type="match status" value="1"/>
</dbReference>
<gene>
    <name evidence="2" type="ORF">ETSY1_10445</name>
</gene>
<dbReference type="AlphaFoldDB" id="W4LRN3"/>
<keyword evidence="3" id="KW-1185">Reference proteome</keyword>